<dbReference type="Proteomes" id="UP000078200">
    <property type="component" value="Unassembled WGS sequence"/>
</dbReference>
<keyword evidence="2" id="KW-1185">Reference proteome</keyword>
<dbReference type="EnsemblMetazoa" id="GAUT018560-RA">
    <property type="protein sequence ID" value="GAUT018560-PA"/>
    <property type="gene ID" value="GAUT018560"/>
</dbReference>
<sequence length="299" mass="34466">MSVDPQPDFGSEENSDIKFYDLHVYPVECIEHEAAGYREYRNWIVPISLQTSRQSSIYCRSVLTRSLKEAVLTQQPETIKDSEHPIRVCRPKKSLHSLEQGRRRLWEQLEKEGEDPFVFEFYGDSCEVCSSDSIVKEEYACKIDERRETRTYIAAIVRQMQQSYATIQEVADNLGGTEYTATAEQKCSEEKVAELVQQSGQQEIDPKINGTTEKIEKIQEKQDILKTRVHKVYQQIDGHINALEGKVDDALSQFDARLNVLEEKITKVISQFDAKVEDLEEKIGETWSQLQSYEVKSTP</sequence>
<dbReference type="AlphaFoldDB" id="A0A1A9UX11"/>
<dbReference type="VEuPathDB" id="VectorBase:GAUT018560"/>
<reference evidence="1" key="1">
    <citation type="submission" date="2020-05" db="UniProtKB">
        <authorList>
            <consortium name="EnsemblMetazoa"/>
        </authorList>
    </citation>
    <scope>IDENTIFICATION</scope>
    <source>
        <strain evidence="1">TTRI</strain>
    </source>
</reference>
<accession>A0A1A9UX11</accession>
<protein>
    <submittedName>
        <fullName evidence="1">Uncharacterized protein</fullName>
    </submittedName>
</protein>
<evidence type="ECO:0000313" key="1">
    <source>
        <dbReference type="EnsemblMetazoa" id="GAUT018560-PA"/>
    </source>
</evidence>
<name>A0A1A9UX11_GLOAU</name>
<dbReference type="Gene3D" id="1.20.120.20">
    <property type="entry name" value="Apolipoprotein"/>
    <property type="match status" value="1"/>
</dbReference>
<evidence type="ECO:0000313" key="2">
    <source>
        <dbReference type="Proteomes" id="UP000078200"/>
    </source>
</evidence>
<dbReference type="STRING" id="7395.A0A1A9UX11"/>
<proteinExistence type="predicted"/>
<organism evidence="1 2">
    <name type="scientific">Glossina austeni</name>
    <name type="common">Savannah tsetse fly</name>
    <dbReference type="NCBI Taxonomy" id="7395"/>
    <lineage>
        <taxon>Eukaryota</taxon>
        <taxon>Metazoa</taxon>
        <taxon>Ecdysozoa</taxon>
        <taxon>Arthropoda</taxon>
        <taxon>Hexapoda</taxon>
        <taxon>Insecta</taxon>
        <taxon>Pterygota</taxon>
        <taxon>Neoptera</taxon>
        <taxon>Endopterygota</taxon>
        <taxon>Diptera</taxon>
        <taxon>Brachycera</taxon>
        <taxon>Muscomorpha</taxon>
        <taxon>Hippoboscoidea</taxon>
        <taxon>Glossinidae</taxon>
        <taxon>Glossina</taxon>
    </lineage>
</organism>